<dbReference type="Pfam" id="PF01408">
    <property type="entry name" value="GFO_IDH_MocA"/>
    <property type="match status" value="1"/>
</dbReference>
<proteinExistence type="predicted"/>
<reference evidence="4" key="1">
    <citation type="submission" date="2018-05" db="EMBL/GenBank/DDBJ databases">
        <authorList>
            <person name="Lanie J.A."/>
            <person name="Ng W.-L."/>
            <person name="Kazmierczak K.M."/>
            <person name="Andrzejewski T.M."/>
            <person name="Davidsen T.M."/>
            <person name="Wayne K.J."/>
            <person name="Tettelin H."/>
            <person name="Glass J.I."/>
            <person name="Rusch D."/>
            <person name="Podicherti R."/>
            <person name="Tsui H.-C.T."/>
            <person name="Winkler M.E."/>
        </authorList>
    </citation>
    <scope>NUCLEOTIDE SEQUENCE</scope>
</reference>
<evidence type="ECO:0000259" key="2">
    <source>
        <dbReference type="Pfam" id="PF01408"/>
    </source>
</evidence>
<feature type="non-terminal residue" evidence="4">
    <location>
        <position position="240"/>
    </location>
</feature>
<feature type="domain" description="Gfo/Idh/MocA-like oxidoreductase N-terminal" evidence="2">
    <location>
        <begin position="1"/>
        <end position="114"/>
    </location>
</feature>
<feature type="domain" description="GFO/IDH/MocA-like oxidoreductase" evidence="3">
    <location>
        <begin position="127"/>
        <end position="240"/>
    </location>
</feature>
<dbReference type="Gene3D" id="3.30.360.10">
    <property type="entry name" value="Dihydrodipicolinate Reductase, domain 2"/>
    <property type="match status" value="1"/>
</dbReference>
<dbReference type="PANTHER" id="PTHR43818">
    <property type="entry name" value="BCDNA.GH03377"/>
    <property type="match status" value="1"/>
</dbReference>
<evidence type="ECO:0000313" key="4">
    <source>
        <dbReference type="EMBL" id="SVE06954.1"/>
    </source>
</evidence>
<dbReference type="AlphaFoldDB" id="A0A383AH15"/>
<dbReference type="InterPro" id="IPR036291">
    <property type="entry name" value="NAD(P)-bd_dom_sf"/>
</dbReference>
<dbReference type="Pfam" id="PF22725">
    <property type="entry name" value="GFO_IDH_MocA_C3"/>
    <property type="match status" value="1"/>
</dbReference>
<organism evidence="4">
    <name type="scientific">marine metagenome</name>
    <dbReference type="NCBI Taxonomy" id="408172"/>
    <lineage>
        <taxon>unclassified sequences</taxon>
        <taxon>metagenomes</taxon>
        <taxon>ecological metagenomes</taxon>
    </lineage>
</organism>
<sequence length="240" mass="26460">MKVGIIGCGNIADTYFQSQNLYNNINIISCADIINEAAEKSAKEHGVKVQSVEDLLTNKDIELILNLTIPSSHREIIQKTLVSGKHSFSEKPLAMNFQEGLELKKLSYEKGLQVGCAPDTFLGAAGQKARQLIDENKIGKVSLGTFNMMSHGMEHWHPNPDFFFKPGAGPIFDVGVYYITQLVNLLGPVENIISVSGTAEQERTITSEPRYGEKIKVETPTTLMAVLEFANKTKIQLFAS</sequence>
<dbReference type="PANTHER" id="PTHR43818:SF11">
    <property type="entry name" value="BCDNA.GH03377"/>
    <property type="match status" value="1"/>
</dbReference>
<dbReference type="GO" id="GO:0000166">
    <property type="term" value="F:nucleotide binding"/>
    <property type="evidence" value="ECO:0007669"/>
    <property type="project" value="InterPro"/>
</dbReference>
<dbReference type="EMBL" id="UINC01192024">
    <property type="protein sequence ID" value="SVE06954.1"/>
    <property type="molecule type" value="Genomic_DNA"/>
</dbReference>
<dbReference type="Gene3D" id="3.40.50.720">
    <property type="entry name" value="NAD(P)-binding Rossmann-like Domain"/>
    <property type="match status" value="1"/>
</dbReference>
<dbReference type="InterPro" id="IPR055170">
    <property type="entry name" value="GFO_IDH_MocA-like_dom"/>
</dbReference>
<dbReference type="InterPro" id="IPR000683">
    <property type="entry name" value="Gfo/Idh/MocA-like_OxRdtase_N"/>
</dbReference>
<evidence type="ECO:0000256" key="1">
    <source>
        <dbReference type="ARBA" id="ARBA00023002"/>
    </source>
</evidence>
<gene>
    <name evidence="4" type="ORF">METZ01_LOCUS459808</name>
</gene>
<evidence type="ECO:0000259" key="3">
    <source>
        <dbReference type="Pfam" id="PF22725"/>
    </source>
</evidence>
<keyword evidence="1" id="KW-0560">Oxidoreductase</keyword>
<dbReference type="SUPFAM" id="SSF51735">
    <property type="entry name" value="NAD(P)-binding Rossmann-fold domains"/>
    <property type="match status" value="1"/>
</dbReference>
<name>A0A383AH15_9ZZZZ</name>
<dbReference type="GO" id="GO:0016491">
    <property type="term" value="F:oxidoreductase activity"/>
    <property type="evidence" value="ECO:0007669"/>
    <property type="project" value="UniProtKB-KW"/>
</dbReference>
<dbReference type="InterPro" id="IPR050463">
    <property type="entry name" value="Gfo/Idh/MocA_oxidrdct_glycsds"/>
</dbReference>
<protein>
    <submittedName>
        <fullName evidence="4">Uncharacterized protein</fullName>
    </submittedName>
</protein>
<accession>A0A383AH15</accession>